<gene>
    <name evidence="6" type="primary">A03g508900.1_BraROA</name>
    <name evidence="6" type="ORF">IGI04_013697</name>
</gene>
<dbReference type="InterPro" id="IPR029063">
    <property type="entry name" value="SAM-dependent_MTases_sf"/>
</dbReference>
<comment type="caution">
    <text evidence="6">The sequence shown here is derived from an EMBL/GenBank/DDBJ whole genome shotgun (WGS) entry which is preliminary data.</text>
</comment>
<evidence type="ECO:0000256" key="2">
    <source>
        <dbReference type="ARBA" id="ARBA00022679"/>
    </source>
</evidence>
<proteinExistence type="predicted"/>
<reference evidence="6 7" key="1">
    <citation type="submission" date="2021-03" db="EMBL/GenBank/DDBJ databases">
        <authorList>
            <person name="King G.J."/>
            <person name="Bancroft I."/>
            <person name="Baten A."/>
            <person name="Bloomfield J."/>
            <person name="Borpatragohain P."/>
            <person name="He Z."/>
            <person name="Irish N."/>
            <person name="Irwin J."/>
            <person name="Liu K."/>
            <person name="Mauleon R.P."/>
            <person name="Moore J."/>
            <person name="Morris R."/>
            <person name="Ostergaard L."/>
            <person name="Wang B."/>
            <person name="Wells R."/>
        </authorList>
    </citation>
    <scope>NUCLEOTIDE SEQUENCE [LARGE SCALE GENOMIC DNA]</scope>
    <source>
        <strain evidence="6">R-o-18</strain>
        <tissue evidence="6">Leaf</tissue>
    </source>
</reference>
<evidence type="ECO:0000256" key="3">
    <source>
        <dbReference type="ARBA" id="ARBA00044712"/>
    </source>
</evidence>
<sequence length="447" mass="49449">MSVSSLPSVQPLCNLKLQQTLCIPPFTIKASCGGDLIKWDKARIGFYVGIDISEGSFITQRALPLLLLLLKPSATQLLRLSDMHGLLNSLLLASSASGSLLKSRKTQLLHGAKRRSRITGMSVDIQSLRSLDRFFVFSGEQIQILACLSESKEDAEIITPFKVVEVMDKTVQRKLSDNGTSTPSGDGELSPDGQFAMMAKSGEPLWSKKTALVGDTKLDEKRKSGKKRPCVSLQVYIVDCPKEPTIWNLLKWLIPWDNTIYQQPRSLPPPIRSTPSISSSSHKPLLSFGSGSQLFSFRHFRSYSMSALPVPNTTPVTGPVKTQSSKPSFDLKTGPVTQAYAFLVEDGGGNLKSFNLLISIRLERTNSHEVVHEYMRKTEFVELMRRLGALGDGNQDQSTLSDDEWDAAYLYLSFVLRKRGGESDGGRRKNGKMNLSKDDVLYIATKV</sequence>
<dbReference type="Pfam" id="PF03291">
    <property type="entry name" value="mRNA_G-N7_MeTrfase"/>
    <property type="match status" value="1"/>
</dbReference>
<dbReference type="PANTHER" id="PTHR36034">
    <property type="entry name" value="EXPRESSED PROTEIN"/>
    <property type="match status" value="1"/>
</dbReference>
<evidence type="ECO:0000256" key="1">
    <source>
        <dbReference type="ARBA" id="ARBA00022603"/>
    </source>
</evidence>
<dbReference type="Gene3D" id="3.40.50.150">
    <property type="entry name" value="Vaccinia Virus protein VP39"/>
    <property type="match status" value="2"/>
</dbReference>
<evidence type="ECO:0000259" key="5">
    <source>
        <dbReference type="Pfam" id="PF03291"/>
    </source>
</evidence>
<dbReference type="Proteomes" id="UP000823674">
    <property type="component" value="Chromosome A03"/>
</dbReference>
<accession>A0ABQ7NA86</accession>
<feature type="domain" description="MRNA cap 0 methyltransferase" evidence="5">
    <location>
        <begin position="364"/>
        <end position="419"/>
    </location>
</feature>
<comment type="catalytic activity">
    <reaction evidence="3">
        <text>a 5'-end (5'-triphosphoguanosine)-ribonucleoside in mRNA + S-adenosyl-L-methionine = a 5'-end (N(7)-methyl 5'-triphosphoguanosine)-ribonucleoside in mRNA + S-adenosyl-L-homocysteine</text>
        <dbReference type="Rhea" id="RHEA:67008"/>
        <dbReference type="Rhea" id="RHEA-COMP:17166"/>
        <dbReference type="Rhea" id="RHEA-COMP:17167"/>
        <dbReference type="ChEBI" id="CHEBI:57856"/>
        <dbReference type="ChEBI" id="CHEBI:59789"/>
        <dbReference type="ChEBI" id="CHEBI:156461"/>
        <dbReference type="ChEBI" id="CHEBI:167617"/>
        <dbReference type="EC" id="2.1.1.56"/>
    </reaction>
</comment>
<dbReference type="PANTHER" id="PTHR36034:SF2">
    <property type="entry name" value="EXPRESSED PROTEIN"/>
    <property type="match status" value="1"/>
</dbReference>
<evidence type="ECO:0000313" key="7">
    <source>
        <dbReference type="Proteomes" id="UP000823674"/>
    </source>
</evidence>
<protein>
    <recommendedName>
        <fullName evidence="5">mRNA cap 0 methyltransferase domain-containing protein</fullName>
    </recommendedName>
</protein>
<keyword evidence="2" id="KW-0808">Transferase</keyword>
<name>A0ABQ7NA86_BRACM</name>
<dbReference type="EMBL" id="JADBGQ010000003">
    <property type="protein sequence ID" value="KAG5407578.1"/>
    <property type="molecule type" value="Genomic_DNA"/>
</dbReference>
<dbReference type="InterPro" id="IPR004971">
    <property type="entry name" value="mRNA_G-N7_MeTrfase_dom"/>
</dbReference>
<keyword evidence="1" id="KW-0489">Methyltransferase</keyword>
<evidence type="ECO:0000313" key="6">
    <source>
        <dbReference type="EMBL" id="KAG5407578.1"/>
    </source>
</evidence>
<keyword evidence="7" id="KW-1185">Reference proteome</keyword>
<evidence type="ECO:0000256" key="4">
    <source>
        <dbReference type="SAM" id="MobiDB-lite"/>
    </source>
</evidence>
<feature type="region of interest" description="Disordered" evidence="4">
    <location>
        <begin position="174"/>
        <end position="194"/>
    </location>
</feature>
<organism evidence="6 7">
    <name type="scientific">Brassica rapa subsp. trilocularis</name>
    <dbReference type="NCBI Taxonomy" id="1813537"/>
    <lineage>
        <taxon>Eukaryota</taxon>
        <taxon>Viridiplantae</taxon>
        <taxon>Streptophyta</taxon>
        <taxon>Embryophyta</taxon>
        <taxon>Tracheophyta</taxon>
        <taxon>Spermatophyta</taxon>
        <taxon>Magnoliopsida</taxon>
        <taxon>eudicotyledons</taxon>
        <taxon>Gunneridae</taxon>
        <taxon>Pentapetalae</taxon>
        <taxon>rosids</taxon>
        <taxon>malvids</taxon>
        <taxon>Brassicales</taxon>
        <taxon>Brassicaceae</taxon>
        <taxon>Brassiceae</taxon>
        <taxon>Brassica</taxon>
    </lineage>
</organism>